<dbReference type="EMBL" id="JAGIYQ010000003">
    <property type="protein sequence ID" value="MBP0724722.1"/>
    <property type="molecule type" value="Genomic_DNA"/>
</dbReference>
<dbReference type="InterPro" id="IPR019454">
    <property type="entry name" value="Lipoprot_YkyA-like"/>
</dbReference>
<gene>
    <name evidence="2" type="ORF">J5Y03_05905</name>
</gene>
<dbReference type="InterPro" id="IPR036785">
    <property type="entry name" value="YkyA-like_sf"/>
</dbReference>
<dbReference type="Gene3D" id="1.20.120.570">
    <property type="entry name" value="YkyA-like"/>
    <property type="match status" value="1"/>
</dbReference>
<keyword evidence="1" id="KW-0175">Coiled coil</keyword>
<organism evidence="2 3">
    <name type="scientific">Gottfriedia endophytica</name>
    <dbReference type="NCBI Taxonomy" id="2820819"/>
    <lineage>
        <taxon>Bacteria</taxon>
        <taxon>Bacillati</taxon>
        <taxon>Bacillota</taxon>
        <taxon>Bacilli</taxon>
        <taxon>Bacillales</taxon>
        <taxon>Bacillaceae</taxon>
        <taxon>Gottfriedia</taxon>
    </lineage>
</organism>
<dbReference type="PROSITE" id="PS51257">
    <property type="entry name" value="PROKAR_LIPOPROTEIN"/>
    <property type="match status" value="1"/>
</dbReference>
<comment type="caution">
    <text evidence="2">The sequence shown here is derived from an EMBL/GenBank/DDBJ whole genome shotgun (WGS) entry which is preliminary data.</text>
</comment>
<dbReference type="Proteomes" id="UP000682134">
    <property type="component" value="Unassembled WGS sequence"/>
</dbReference>
<dbReference type="SUPFAM" id="SSF140423">
    <property type="entry name" value="MW0975(SA0943)-like"/>
    <property type="match status" value="1"/>
</dbReference>
<feature type="coiled-coil region" evidence="1">
    <location>
        <begin position="50"/>
        <end position="99"/>
    </location>
</feature>
<name>A0A940NII8_9BACI</name>
<evidence type="ECO:0000313" key="2">
    <source>
        <dbReference type="EMBL" id="MBP0724722.1"/>
    </source>
</evidence>
<dbReference type="AlphaFoldDB" id="A0A940NII8"/>
<accession>A0A940NII8</accession>
<dbReference type="RefSeq" id="WP_209403531.1">
    <property type="nucleotide sequence ID" value="NZ_JAGIYQ010000003.1"/>
</dbReference>
<proteinExistence type="predicted"/>
<reference evidence="2" key="1">
    <citation type="submission" date="2021-04" db="EMBL/GenBank/DDBJ databases">
        <title>Genome seq and assembly of Bacillus sp.</title>
        <authorList>
            <person name="Chhetri G."/>
        </authorList>
    </citation>
    <scope>NUCLEOTIDE SEQUENCE</scope>
    <source>
        <strain evidence="2">RG28</strain>
    </source>
</reference>
<evidence type="ECO:0000313" key="3">
    <source>
        <dbReference type="Proteomes" id="UP000682134"/>
    </source>
</evidence>
<keyword evidence="3" id="KW-1185">Reference proteome</keyword>
<dbReference type="Pfam" id="PF10368">
    <property type="entry name" value="YkyA"/>
    <property type="match status" value="1"/>
</dbReference>
<sequence length="214" mass="25082">MRKFFTIVLGIIILGSLCSCNNQKENITLINHYEKVANSEKNFTKSVETIQNLTNENDKLLAQILKEGQKSNQNLLPILNKTRKNVSMIQEQLKEEKNLLQKSVTLHNEYKKYANKLDSKELQTDAFNINELYEKRYEAFINYYNQFLDITKQENDFINSLSTSKTNIDLLSKQSLNLNYEYEKLDNLINTFNQLSGNYTNNEMKFIHKLSSNE</sequence>
<protein>
    <submittedName>
        <fullName evidence="2">YkyA family protein</fullName>
    </submittedName>
</protein>
<evidence type="ECO:0000256" key="1">
    <source>
        <dbReference type="SAM" id="Coils"/>
    </source>
</evidence>